<organism evidence="1 2">
    <name type="scientific">Ridgeia piscesae</name>
    <name type="common">Tubeworm</name>
    <dbReference type="NCBI Taxonomy" id="27915"/>
    <lineage>
        <taxon>Eukaryota</taxon>
        <taxon>Metazoa</taxon>
        <taxon>Spiralia</taxon>
        <taxon>Lophotrochozoa</taxon>
        <taxon>Annelida</taxon>
        <taxon>Polychaeta</taxon>
        <taxon>Sedentaria</taxon>
        <taxon>Canalipalpata</taxon>
        <taxon>Sabellida</taxon>
        <taxon>Siboglinidae</taxon>
        <taxon>Ridgeia</taxon>
    </lineage>
</organism>
<evidence type="ECO:0000313" key="2">
    <source>
        <dbReference type="Proteomes" id="UP001209878"/>
    </source>
</evidence>
<protein>
    <submittedName>
        <fullName evidence="1">Uncharacterized protein</fullName>
    </submittedName>
</protein>
<dbReference type="EMBL" id="JAODUO010000226">
    <property type="protein sequence ID" value="KAK2185698.1"/>
    <property type="molecule type" value="Genomic_DNA"/>
</dbReference>
<evidence type="ECO:0000313" key="1">
    <source>
        <dbReference type="EMBL" id="KAK2185698.1"/>
    </source>
</evidence>
<proteinExistence type="predicted"/>
<accession>A0AAD9P041</accession>
<gene>
    <name evidence="1" type="ORF">NP493_226g05029</name>
</gene>
<sequence>MTGALATAGTAGTVVRIMFRTVVAPLCAAGTVPTPALCTIMLGPRTDPGGLVLLRACTASNMSRDISGEMISRILL</sequence>
<keyword evidence="2" id="KW-1185">Reference proteome</keyword>
<comment type="caution">
    <text evidence="1">The sequence shown here is derived from an EMBL/GenBank/DDBJ whole genome shotgun (WGS) entry which is preliminary data.</text>
</comment>
<reference evidence="1" key="1">
    <citation type="journal article" date="2023" name="Mol. Biol. Evol.">
        <title>Third-Generation Sequencing Reveals the Adaptive Role of the Epigenome in Three Deep-Sea Polychaetes.</title>
        <authorList>
            <person name="Perez M."/>
            <person name="Aroh O."/>
            <person name="Sun Y."/>
            <person name="Lan Y."/>
            <person name="Juniper S.K."/>
            <person name="Young C.R."/>
            <person name="Angers B."/>
            <person name="Qian P.Y."/>
        </authorList>
    </citation>
    <scope>NUCLEOTIDE SEQUENCE</scope>
    <source>
        <strain evidence="1">R07B-5</strain>
    </source>
</reference>
<dbReference type="Proteomes" id="UP001209878">
    <property type="component" value="Unassembled WGS sequence"/>
</dbReference>
<dbReference type="AlphaFoldDB" id="A0AAD9P041"/>
<name>A0AAD9P041_RIDPI</name>